<keyword evidence="3 5" id="KW-1133">Transmembrane helix</keyword>
<accession>A0A0A0IA09</accession>
<feature type="domain" description="ABC-2 type transporter transmembrane" evidence="6">
    <location>
        <begin position="478"/>
        <end position="693"/>
    </location>
</feature>
<dbReference type="InterPro" id="IPR017500">
    <property type="entry name" value="Phage_infect_YhgE_N"/>
</dbReference>
<name>A0A0A0IA09_CLONO</name>
<keyword evidence="4 5" id="KW-0472">Membrane</keyword>
<feature type="transmembrane region" description="Helical" evidence="5">
    <location>
        <begin position="593"/>
        <end position="612"/>
    </location>
</feature>
<dbReference type="OrthoDB" id="9811483at2"/>
<comment type="subcellular location">
    <subcellularLocation>
        <location evidence="1">Membrane</location>
        <topology evidence="1">Multi-pass membrane protein</topology>
    </subcellularLocation>
</comment>
<dbReference type="RefSeq" id="WP_039251946.1">
    <property type="nucleotide sequence ID" value="NZ_JENJ01000002.1"/>
</dbReference>
<dbReference type="InterPro" id="IPR017501">
    <property type="entry name" value="Phage_infect_YhgE_C"/>
</dbReference>
<evidence type="ECO:0000259" key="6">
    <source>
        <dbReference type="Pfam" id="PF12698"/>
    </source>
</evidence>
<evidence type="ECO:0000256" key="5">
    <source>
        <dbReference type="SAM" id="Phobius"/>
    </source>
</evidence>
<gene>
    <name evidence="7" type="ORF">Z968_00630</name>
</gene>
<dbReference type="EMBL" id="JENJ01000002">
    <property type="protein sequence ID" value="KGM98274.1"/>
    <property type="molecule type" value="Genomic_DNA"/>
</dbReference>
<dbReference type="Gene3D" id="3.40.1710.10">
    <property type="entry name" value="abc type-2 transporter like domain"/>
    <property type="match status" value="1"/>
</dbReference>
<reference evidence="7 8" key="1">
    <citation type="submission" date="2014-01" db="EMBL/GenBank/DDBJ databases">
        <title>Plasmidome dynamics in the species complex Clostridium novyi sensu lato converts strains of independent lineages into distinctly different pathogens.</title>
        <authorList>
            <person name="Skarin H."/>
            <person name="Segerman B."/>
        </authorList>
    </citation>
    <scope>NUCLEOTIDE SEQUENCE [LARGE SCALE GENOMIC DNA]</scope>
    <source>
        <strain evidence="7 8">4552</strain>
    </source>
</reference>
<feature type="transmembrane region" description="Helical" evidence="5">
    <location>
        <begin position="624"/>
        <end position="642"/>
    </location>
</feature>
<dbReference type="PANTHER" id="PTHR43077:SF10">
    <property type="entry name" value="TRANSPORT PERMEASE PROTEIN"/>
    <property type="match status" value="1"/>
</dbReference>
<dbReference type="Pfam" id="PF12698">
    <property type="entry name" value="ABC2_membrane_3"/>
    <property type="match status" value="2"/>
</dbReference>
<dbReference type="InterPro" id="IPR051328">
    <property type="entry name" value="T7SS_ABC-Transporter"/>
</dbReference>
<feature type="transmembrane region" description="Helical" evidence="5">
    <location>
        <begin position="20"/>
        <end position="38"/>
    </location>
</feature>
<dbReference type="NCBIfam" id="TIGR03061">
    <property type="entry name" value="pip_yhgE_Nterm"/>
    <property type="match status" value="1"/>
</dbReference>
<comment type="caution">
    <text evidence="7">The sequence shown here is derived from an EMBL/GenBank/DDBJ whole genome shotgun (WGS) entry which is preliminary data.</text>
</comment>
<dbReference type="AlphaFoldDB" id="A0A0A0IA09"/>
<dbReference type="NCBIfam" id="TIGR03062">
    <property type="entry name" value="pip_yhgE_Cterm"/>
    <property type="match status" value="1"/>
</dbReference>
<feature type="domain" description="ABC-2 type transporter transmembrane" evidence="6">
    <location>
        <begin position="23"/>
        <end position="158"/>
    </location>
</feature>
<proteinExistence type="predicted"/>
<sequence length="719" mass="79438">MKNAFKVYKRDVKKVVTNWVALVIIMGLMILPSLYAWFNIKASWDPYSNTKGISVAIVNKDNGANFKSMRIDAGRDIVKELKGNDKIGWKFVDESEAKAGVEDGKYYASVIIPEDFSEKLLSILKDKQEKPSLIYSVNEKVNAIAPKITDKGVTTVQSEVSKTFVKTVNKKVLDIMNQVGVELDKSKPKLKELITMILYVDDRIPEINKGVDELQKGAITADEFLGKIKKDIPLLQDTIIKAKGIASTGSVFLNKTKDGLQKISPYIKEDLILAKDLSSSAEILTREGANIISESAPRAKELFTKAREKYVNVEDNLNSVIDLLNYLDRDNSSRLITNLKEKLNSIKSKVNSKINTLNNVIGTIDRGEQPSINMLNRLSDKASDVTPMLGDIIGRFDSEILPAINQFISQLTSVADNTISILNNANANIPELTGLLDKGKLGAEKASDVIKLLKEKLPPIEKSIHEVAEKLRKLDGDQQLNEIIELMKNNAVSESDFIANPINVKENKVFPIPNYGSGMSPFFTTLSLWVGALLLVSLLSVEVKEMEGVKLNTSDIYFGRYLTFMTIAICQALIVSLGDIFVLKTYVVDKVPFVLTSVFISIVFSVIIYSLVSIFGNVGKAMGVILLVLQISASGGTFPIQMTPTFFQRLNPFLPFTYAIGGMRECVGGILRSILFKDMAILSAYAAVPLLVSVQLKHKLLGMNKKLVNKLKQCGLVGH</sequence>
<evidence type="ECO:0000313" key="8">
    <source>
        <dbReference type="Proteomes" id="UP000030012"/>
    </source>
</evidence>
<feature type="transmembrane region" description="Helical" evidence="5">
    <location>
        <begin position="522"/>
        <end position="541"/>
    </location>
</feature>
<protein>
    <submittedName>
        <fullName evidence="7">Phage infection protein</fullName>
    </submittedName>
</protein>
<evidence type="ECO:0000313" key="7">
    <source>
        <dbReference type="EMBL" id="KGM98274.1"/>
    </source>
</evidence>
<dbReference type="Proteomes" id="UP000030012">
    <property type="component" value="Unassembled WGS sequence"/>
</dbReference>
<keyword evidence="2 5" id="KW-0812">Transmembrane</keyword>
<dbReference type="InterPro" id="IPR013525">
    <property type="entry name" value="ABC2_TM"/>
</dbReference>
<evidence type="ECO:0000256" key="3">
    <source>
        <dbReference type="ARBA" id="ARBA00022989"/>
    </source>
</evidence>
<dbReference type="GO" id="GO:0140359">
    <property type="term" value="F:ABC-type transporter activity"/>
    <property type="evidence" value="ECO:0007669"/>
    <property type="project" value="InterPro"/>
</dbReference>
<dbReference type="PANTHER" id="PTHR43077">
    <property type="entry name" value="TRANSPORT PERMEASE YVFS-RELATED"/>
    <property type="match status" value="1"/>
</dbReference>
<organism evidence="7 8">
    <name type="scientific">Clostridium novyi A str. 4552</name>
    <dbReference type="NCBI Taxonomy" id="1444289"/>
    <lineage>
        <taxon>Bacteria</taxon>
        <taxon>Bacillati</taxon>
        <taxon>Bacillota</taxon>
        <taxon>Clostridia</taxon>
        <taxon>Eubacteriales</taxon>
        <taxon>Clostridiaceae</taxon>
        <taxon>Clostridium</taxon>
    </lineage>
</organism>
<evidence type="ECO:0000256" key="2">
    <source>
        <dbReference type="ARBA" id="ARBA00022692"/>
    </source>
</evidence>
<evidence type="ECO:0000256" key="1">
    <source>
        <dbReference type="ARBA" id="ARBA00004141"/>
    </source>
</evidence>
<dbReference type="GO" id="GO:0016020">
    <property type="term" value="C:membrane"/>
    <property type="evidence" value="ECO:0007669"/>
    <property type="project" value="UniProtKB-SubCell"/>
</dbReference>
<feature type="transmembrane region" description="Helical" evidence="5">
    <location>
        <begin position="561"/>
        <end position="581"/>
    </location>
</feature>
<evidence type="ECO:0000256" key="4">
    <source>
        <dbReference type="ARBA" id="ARBA00023136"/>
    </source>
</evidence>